<dbReference type="EMBL" id="SSXH01000124">
    <property type="protein sequence ID" value="THJ75103.1"/>
    <property type="molecule type" value="Genomic_DNA"/>
</dbReference>
<organism evidence="2 3">
    <name type="scientific">Candidatus Frankia alpina</name>
    <dbReference type="NCBI Taxonomy" id="2699483"/>
    <lineage>
        <taxon>Bacteria</taxon>
        <taxon>Bacillati</taxon>
        <taxon>Actinomycetota</taxon>
        <taxon>Actinomycetes</taxon>
        <taxon>Frankiales</taxon>
        <taxon>Frankiaceae</taxon>
        <taxon>Frankia</taxon>
    </lineage>
</organism>
<keyword evidence="3" id="KW-1185">Reference proteome</keyword>
<feature type="transmembrane region" description="Helical" evidence="1">
    <location>
        <begin position="448"/>
        <end position="467"/>
    </location>
</feature>
<evidence type="ECO:0000256" key="1">
    <source>
        <dbReference type="SAM" id="Phobius"/>
    </source>
</evidence>
<evidence type="ECO:0000313" key="2">
    <source>
        <dbReference type="EMBL" id="THJ75103.1"/>
    </source>
</evidence>
<feature type="transmembrane region" description="Helical" evidence="1">
    <location>
        <begin position="47"/>
        <end position="66"/>
    </location>
</feature>
<accession>A0A4S5ES78</accession>
<feature type="transmembrane region" description="Helical" evidence="1">
    <location>
        <begin position="339"/>
        <end position="358"/>
    </location>
</feature>
<reference evidence="2 3" key="1">
    <citation type="submission" date="2019-04" db="EMBL/GenBank/DDBJ databases">
        <title>Draft genome sequences for three unisolated Alnus-infective Frankia Sp+ strains, AgTrS, AiOr and AvVan, the first sequenced Frankia strains able to sporulate in-planta.</title>
        <authorList>
            <person name="Bethencourt L."/>
            <person name="Vautrin F."/>
            <person name="Taib N."/>
            <person name="Dubost A."/>
            <person name="Castro-Garcia L."/>
            <person name="Imbaud O."/>
            <person name="Abrouk D."/>
            <person name="Fournier P."/>
            <person name="Briolay J."/>
            <person name="Nguyen A."/>
            <person name="Normand P."/>
            <person name="Fernandez M.P."/>
            <person name="Brochier-Armanet C."/>
            <person name="Herrera-Belaroussi A."/>
        </authorList>
    </citation>
    <scope>NUCLEOTIDE SEQUENCE [LARGE SCALE GENOMIC DNA]</scope>
    <source>
        <strain evidence="2 3">AvVan</strain>
    </source>
</reference>
<dbReference type="Proteomes" id="UP000305282">
    <property type="component" value="Unassembled WGS sequence"/>
</dbReference>
<gene>
    <name evidence="2" type="ORF">E7Y31_07480</name>
</gene>
<comment type="caution">
    <text evidence="2">The sequence shown here is derived from an EMBL/GenBank/DDBJ whole genome shotgun (WGS) entry which is preliminary data.</text>
</comment>
<dbReference type="RefSeq" id="WP_136447529.1">
    <property type="nucleotide sequence ID" value="NZ_SSXH01000124.1"/>
</dbReference>
<feature type="transmembrane region" description="Helical" evidence="1">
    <location>
        <begin position="108"/>
        <end position="127"/>
    </location>
</feature>
<feature type="transmembrane region" description="Helical" evidence="1">
    <location>
        <begin position="231"/>
        <end position="249"/>
    </location>
</feature>
<evidence type="ECO:0000313" key="3">
    <source>
        <dbReference type="Proteomes" id="UP000305282"/>
    </source>
</evidence>
<keyword evidence="1" id="KW-0812">Transmembrane</keyword>
<feature type="transmembrane region" description="Helical" evidence="1">
    <location>
        <begin position="422"/>
        <end position="442"/>
    </location>
</feature>
<dbReference type="AlphaFoldDB" id="A0A4S5ES78"/>
<keyword evidence="1" id="KW-0472">Membrane</keyword>
<sequence>MPGLDSLPQVIPRREDAGTGTYGAAAVEGLGRSTEPWWRAGPRRNGALLAAVLVGLVGWAVSLRGIDVDRLGSYGLLAALPALWFVALGVLAIAAVVALSAVRPSGPLLACVGIALVIVLYATIPAVTDLPQYAYVYKHIGVTRFIEAHHGVDRSVDLYHRWPGFFALAAFFGEVAGRPDPVTFAAWAEPFFAVVDLFLVAALARTVLGGTRVPWLAAYLFTAGNWIGQNYFAPQAISFTLALAIYVIVAGQLTRGPGSPGSPGGRGSGRRMRLLRRVLGSAVDDPGPPRTATWPAGATIAAILVLTTAVVVSHQLTPYLIVLTVGVLTALGVVRPRWLVAAMAVISVAYLVPNVAYIRDHFGLFSGADAVANATNSGVYVELHKSAGKILYARAGLALFGGTWLAAVVSVVVLLRRRATRGVLLCSGAVIGTGLVLFLQTYGGEGRLRVFLFSLPWCAILIAAALLREDSPPRPLRAAVTLGALVTYLGLWLCAFYIPFDANHMTRGDVASAAWLYDHGDPRIPVMLGDTDWPGDYSPRYAEFARTPKPSYALLEDPVFRGNALGRAPATETAGVISTMGRYGPRGYLVLSQSQVAFAHSYGLAPDGTIARIGREIQADRHFTVVYRNPDATIYLFTRDAAEAH</sequence>
<feature type="transmembrane region" description="Helical" evidence="1">
    <location>
        <begin position="78"/>
        <end position="101"/>
    </location>
</feature>
<feature type="transmembrane region" description="Helical" evidence="1">
    <location>
        <begin position="479"/>
        <end position="500"/>
    </location>
</feature>
<keyword evidence="1" id="KW-1133">Transmembrane helix</keyword>
<name>A0A4S5ES78_9ACTN</name>
<protein>
    <submittedName>
        <fullName evidence="2">Uncharacterized protein</fullName>
    </submittedName>
</protein>
<feature type="transmembrane region" description="Helical" evidence="1">
    <location>
        <begin position="191"/>
        <end position="211"/>
    </location>
</feature>
<dbReference type="OrthoDB" id="139907at2"/>
<proteinExistence type="predicted"/>
<feature type="transmembrane region" description="Helical" evidence="1">
    <location>
        <begin position="391"/>
        <end position="415"/>
    </location>
</feature>